<sequence>MLNVFEVAADKIIDMIDTERTDASEFYRQQLEHTQNQCNSFRAAAFATHAANENINAQCRQEIDSLTRVIQDMQYTLNKAGIYYHMGRLAFGGNWGVVVRALRPSSPNLPQGPLLFPRDVVAALEAQREAENWRREHDSAEIARLQHLVKWHQRPTLNGGGAPLVDTMKRPAPELTKCAGKRSRLDIPLEKICTATPPFSATSSTSQSPAFSPMMLVSPIVIPTPPFQSTPPSTTYPVIYHTPPPTLLDLPAAAPPVMDRWQCTLAELGETKIPRQCVLPPLVSFVGAHACNYYWWFFLRTTLFTRLSDPGSSVGRSASTPDQWELRLFNKLGKTDHVYSDKFFDNFGVRCACGMPIFHSDLLRKIPHRADGTAIEPADFDSPALQALLCTDLELAHVKLQFEQTDDILLDIQSWTSQERTDRLDARAAIFRNSWDLSFAAVPLEASDILARRPWINNFGDLLRDWPNFESMVPLGVPHSENDTDPSYLASLANFEQALITFYLQTVSDTLGIRPARPRQRPNFDALPQLYRSLTFPVLSSQI</sequence>
<dbReference type="AlphaFoldDB" id="A0AAD7NLI2"/>
<organism evidence="1 2">
    <name type="scientific">Mycena metata</name>
    <dbReference type="NCBI Taxonomy" id="1033252"/>
    <lineage>
        <taxon>Eukaryota</taxon>
        <taxon>Fungi</taxon>
        <taxon>Dikarya</taxon>
        <taxon>Basidiomycota</taxon>
        <taxon>Agaricomycotina</taxon>
        <taxon>Agaricomycetes</taxon>
        <taxon>Agaricomycetidae</taxon>
        <taxon>Agaricales</taxon>
        <taxon>Marasmiineae</taxon>
        <taxon>Mycenaceae</taxon>
        <taxon>Mycena</taxon>
    </lineage>
</organism>
<reference evidence="1" key="1">
    <citation type="submission" date="2023-03" db="EMBL/GenBank/DDBJ databases">
        <title>Massive genome expansion in bonnet fungi (Mycena s.s.) driven by repeated elements and novel gene families across ecological guilds.</title>
        <authorList>
            <consortium name="Lawrence Berkeley National Laboratory"/>
            <person name="Harder C.B."/>
            <person name="Miyauchi S."/>
            <person name="Viragh M."/>
            <person name="Kuo A."/>
            <person name="Thoen E."/>
            <person name="Andreopoulos B."/>
            <person name="Lu D."/>
            <person name="Skrede I."/>
            <person name="Drula E."/>
            <person name="Henrissat B."/>
            <person name="Morin E."/>
            <person name="Kohler A."/>
            <person name="Barry K."/>
            <person name="LaButti K."/>
            <person name="Morin E."/>
            <person name="Salamov A."/>
            <person name="Lipzen A."/>
            <person name="Mereny Z."/>
            <person name="Hegedus B."/>
            <person name="Baldrian P."/>
            <person name="Stursova M."/>
            <person name="Weitz H."/>
            <person name="Taylor A."/>
            <person name="Grigoriev I.V."/>
            <person name="Nagy L.G."/>
            <person name="Martin F."/>
            <person name="Kauserud H."/>
        </authorList>
    </citation>
    <scope>NUCLEOTIDE SEQUENCE</scope>
    <source>
        <strain evidence="1">CBHHK182m</strain>
    </source>
</reference>
<protein>
    <submittedName>
        <fullName evidence="1">Uncharacterized protein</fullName>
    </submittedName>
</protein>
<proteinExistence type="predicted"/>
<comment type="caution">
    <text evidence="1">The sequence shown here is derived from an EMBL/GenBank/DDBJ whole genome shotgun (WGS) entry which is preliminary data.</text>
</comment>
<accession>A0AAD7NLI2</accession>
<dbReference type="EMBL" id="JARKIB010000023">
    <property type="protein sequence ID" value="KAJ7766849.1"/>
    <property type="molecule type" value="Genomic_DNA"/>
</dbReference>
<dbReference type="Proteomes" id="UP001215598">
    <property type="component" value="Unassembled WGS sequence"/>
</dbReference>
<gene>
    <name evidence="1" type="ORF">B0H16DRAFT_374015</name>
</gene>
<name>A0AAD7NLI2_9AGAR</name>
<evidence type="ECO:0000313" key="2">
    <source>
        <dbReference type="Proteomes" id="UP001215598"/>
    </source>
</evidence>
<keyword evidence="2" id="KW-1185">Reference proteome</keyword>
<evidence type="ECO:0000313" key="1">
    <source>
        <dbReference type="EMBL" id="KAJ7766849.1"/>
    </source>
</evidence>